<dbReference type="InterPro" id="IPR036390">
    <property type="entry name" value="WH_DNA-bd_sf"/>
</dbReference>
<dbReference type="GO" id="GO:0003677">
    <property type="term" value="F:DNA binding"/>
    <property type="evidence" value="ECO:0007669"/>
    <property type="project" value="UniProtKB-KW"/>
</dbReference>
<dbReference type="PANTHER" id="PTHR33204">
    <property type="entry name" value="TRANSCRIPTIONAL REGULATOR, MARR FAMILY"/>
    <property type="match status" value="1"/>
</dbReference>
<gene>
    <name evidence="5" type="ORF">A5893_12975</name>
</gene>
<organism evidence="5 6">
    <name type="scientific">Pedobacter psychrophilus</name>
    <dbReference type="NCBI Taxonomy" id="1826909"/>
    <lineage>
        <taxon>Bacteria</taxon>
        <taxon>Pseudomonadati</taxon>
        <taxon>Bacteroidota</taxon>
        <taxon>Sphingobacteriia</taxon>
        <taxon>Sphingobacteriales</taxon>
        <taxon>Sphingobacteriaceae</taxon>
        <taxon>Pedobacter</taxon>
    </lineage>
</organism>
<reference evidence="5" key="1">
    <citation type="submission" date="2016-04" db="EMBL/GenBank/DDBJ databases">
        <authorList>
            <person name="Evans L.H."/>
            <person name="Alamgir A."/>
            <person name="Owens N."/>
            <person name="Weber N.D."/>
            <person name="Virtaneva K."/>
            <person name="Barbian K."/>
            <person name="Babar A."/>
            <person name="Rosenke K."/>
        </authorList>
    </citation>
    <scope>NUCLEOTIDE SEQUENCE [LARGE SCALE GENOMIC DNA]</scope>
    <source>
        <strain evidence="5">CCM 8644</strain>
    </source>
</reference>
<dbReference type="PROSITE" id="PS51118">
    <property type="entry name" value="HTH_HXLR"/>
    <property type="match status" value="1"/>
</dbReference>
<feature type="domain" description="HTH hxlR-type" evidence="4">
    <location>
        <begin position="11"/>
        <end position="104"/>
    </location>
</feature>
<keyword evidence="1" id="KW-0805">Transcription regulation</keyword>
<dbReference type="PANTHER" id="PTHR33204:SF29">
    <property type="entry name" value="TRANSCRIPTIONAL REGULATOR"/>
    <property type="match status" value="1"/>
</dbReference>
<accession>A0A179DD26</accession>
<evidence type="ECO:0000259" key="4">
    <source>
        <dbReference type="PROSITE" id="PS51118"/>
    </source>
</evidence>
<name>A0A179DD26_9SPHI</name>
<evidence type="ECO:0000256" key="1">
    <source>
        <dbReference type="ARBA" id="ARBA00023015"/>
    </source>
</evidence>
<keyword evidence="2" id="KW-0238">DNA-binding</keyword>
<proteinExistence type="predicted"/>
<evidence type="ECO:0000256" key="3">
    <source>
        <dbReference type="ARBA" id="ARBA00023163"/>
    </source>
</evidence>
<dbReference type="InterPro" id="IPR036388">
    <property type="entry name" value="WH-like_DNA-bd_sf"/>
</dbReference>
<evidence type="ECO:0000313" key="6">
    <source>
        <dbReference type="Proteomes" id="UP000078459"/>
    </source>
</evidence>
<dbReference type="AlphaFoldDB" id="A0A179DD26"/>
<dbReference type="SUPFAM" id="SSF46785">
    <property type="entry name" value="Winged helix' DNA-binding domain"/>
    <property type="match status" value="1"/>
</dbReference>
<dbReference type="EMBL" id="LWHJ01000029">
    <property type="protein sequence ID" value="OAQ38945.1"/>
    <property type="molecule type" value="Genomic_DNA"/>
</dbReference>
<reference evidence="5" key="2">
    <citation type="submission" date="2016-06" db="EMBL/GenBank/DDBJ databases">
        <title>Pedobacter psychrophilus sp. nov., isolated from Antarctic fragmentary rock.</title>
        <authorList>
            <person name="Svec P."/>
        </authorList>
    </citation>
    <scope>NUCLEOTIDE SEQUENCE [LARGE SCALE GENOMIC DNA]</scope>
    <source>
        <strain evidence="5">CCM 8644</strain>
    </source>
</reference>
<dbReference type="Proteomes" id="UP000078459">
    <property type="component" value="Unassembled WGS sequence"/>
</dbReference>
<protein>
    <submittedName>
        <fullName evidence="5">Integrase</fullName>
    </submittedName>
</protein>
<dbReference type="Pfam" id="PF01638">
    <property type="entry name" value="HxlR"/>
    <property type="match status" value="1"/>
</dbReference>
<dbReference type="RefSeq" id="WP_068823097.1">
    <property type="nucleotide sequence ID" value="NZ_LWHJ01000029.1"/>
</dbReference>
<dbReference type="Gene3D" id="1.10.10.10">
    <property type="entry name" value="Winged helix-like DNA-binding domain superfamily/Winged helix DNA-binding domain"/>
    <property type="match status" value="1"/>
</dbReference>
<dbReference type="OrthoDB" id="9797599at2"/>
<evidence type="ECO:0000313" key="5">
    <source>
        <dbReference type="EMBL" id="OAQ38945.1"/>
    </source>
</evidence>
<dbReference type="InterPro" id="IPR002577">
    <property type="entry name" value="HTH_HxlR"/>
</dbReference>
<dbReference type="STRING" id="1826909.A5893_12975"/>
<comment type="caution">
    <text evidence="5">The sequence shown here is derived from an EMBL/GenBank/DDBJ whole genome shotgun (WGS) entry which is preliminary data.</text>
</comment>
<sequence>MDKIFLEQSKCPIKKTLDIIGGKWKLRIIFQIGSEIRRYGELRKLMPDISEKMLIQELKSLVEYGVLSKKSYHQIPPKVEYNLTEKGFKLIPIIDLMKEFGAEN</sequence>
<keyword evidence="6" id="KW-1185">Reference proteome</keyword>
<keyword evidence="3" id="KW-0804">Transcription</keyword>
<evidence type="ECO:0000256" key="2">
    <source>
        <dbReference type="ARBA" id="ARBA00023125"/>
    </source>
</evidence>